<accession>A0AA40HXE6</accession>
<dbReference type="SUPFAM" id="SSF55347">
    <property type="entry name" value="Glyceraldehyde-3-phosphate dehydrogenase-like, C-terminal domain"/>
    <property type="match status" value="1"/>
</dbReference>
<evidence type="ECO:0000256" key="22">
    <source>
        <dbReference type="SAM" id="MobiDB-lite"/>
    </source>
</evidence>
<dbReference type="SUPFAM" id="SSF51735">
    <property type="entry name" value="NAD(P)-binding Rossmann-fold domains"/>
    <property type="match status" value="1"/>
</dbReference>
<dbReference type="EMBL" id="JAULJE010000009">
    <property type="protein sequence ID" value="KAK1338652.1"/>
    <property type="molecule type" value="Genomic_DNA"/>
</dbReference>
<comment type="subcellular location">
    <subcellularLocation>
        <location evidence="2">Cytoplasm</location>
        <location evidence="2">Cytoskeleton</location>
    </subcellularLocation>
    <subcellularLocation>
        <location evidence="3">Cytoplasm</location>
        <location evidence="3">Cytosol</location>
    </subcellularLocation>
    <subcellularLocation>
        <location evidence="1">Nucleus</location>
    </subcellularLocation>
</comment>
<comment type="caution">
    <text evidence="24">The sequence shown here is derived from an EMBL/GenBank/DDBJ whole genome shotgun (WGS) entry which is preliminary data.</text>
</comment>
<evidence type="ECO:0000256" key="19">
    <source>
        <dbReference type="ARBA" id="ARBA00046997"/>
    </source>
</evidence>
<protein>
    <recommendedName>
        <fullName evidence="7">Glyceraldehyde-3-phosphate dehydrogenase</fullName>
        <ecNumber evidence="6">1.2.1.12</ecNumber>
    </recommendedName>
    <alternativeName>
        <fullName evidence="18">Peptidyl-cysteine S-nitrosylase GAPDH</fullName>
    </alternativeName>
</protein>
<evidence type="ECO:0000256" key="20">
    <source>
        <dbReference type="ARBA" id="ARBA00047698"/>
    </source>
</evidence>
<dbReference type="InterPro" id="IPR036291">
    <property type="entry name" value="NAD(P)-bd_dom_sf"/>
</dbReference>
<dbReference type="InterPro" id="IPR020829">
    <property type="entry name" value="GlycerAld_3-P_DH_cat"/>
</dbReference>
<dbReference type="GO" id="GO:0051287">
    <property type="term" value="F:NAD binding"/>
    <property type="evidence" value="ECO:0007669"/>
    <property type="project" value="InterPro"/>
</dbReference>
<keyword evidence="12" id="KW-0810">Translation regulation</keyword>
<keyword evidence="9" id="KW-0808">Transferase</keyword>
<keyword evidence="17" id="KW-0539">Nucleus</keyword>
<feature type="region of interest" description="Disordered" evidence="22">
    <location>
        <begin position="190"/>
        <end position="209"/>
    </location>
</feature>
<dbReference type="Pfam" id="PF02800">
    <property type="entry name" value="Gp_dh_C"/>
    <property type="match status" value="1"/>
</dbReference>
<keyword evidence="14" id="KW-0520">NAD</keyword>
<dbReference type="Gene3D" id="3.40.50.720">
    <property type="entry name" value="NAD(P)-binding Rossmann-like Domain"/>
    <property type="match status" value="1"/>
</dbReference>
<dbReference type="SMART" id="SM00846">
    <property type="entry name" value="Gp_dh_N"/>
    <property type="match status" value="1"/>
</dbReference>
<dbReference type="GO" id="GO:0005634">
    <property type="term" value="C:nucleus"/>
    <property type="evidence" value="ECO:0007669"/>
    <property type="project" value="UniProtKB-SubCell"/>
</dbReference>
<dbReference type="GO" id="GO:0005829">
    <property type="term" value="C:cytosol"/>
    <property type="evidence" value="ECO:0007669"/>
    <property type="project" value="UniProtKB-SubCell"/>
</dbReference>
<feature type="compositionally biased region" description="Basic residues" evidence="22">
    <location>
        <begin position="377"/>
        <end position="387"/>
    </location>
</feature>
<dbReference type="Proteomes" id="UP001177744">
    <property type="component" value="Unassembled WGS sequence"/>
</dbReference>
<dbReference type="Gene3D" id="3.30.360.10">
    <property type="entry name" value="Dihydrodipicolinate Reductase, domain 2"/>
    <property type="match status" value="2"/>
</dbReference>
<dbReference type="GO" id="GO:0006417">
    <property type="term" value="P:regulation of translation"/>
    <property type="evidence" value="ECO:0007669"/>
    <property type="project" value="UniProtKB-KW"/>
</dbReference>
<dbReference type="GO" id="GO:0006915">
    <property type="term" value="P:apoptotic process"/>
    <property type="evidence" value="ECO:0007669"/>
    <property type="project" value="UniProtKB-KW"/>
</dbReference>
<dbReference type="GO" id="GO:0004365">
    <property type="term" value="F:glyceraldehyde-3-phosphate dehydrogenase (NAD+) (phosphorylating) activity"/>
    <property type="evidence" value="ECO:0007669"/>
    <property type="project" value="UniProtKB-EC"/>
</dbReference>
<evidence type="ECO:0000256" key="12">
    <source>
        <dbReference type="ARBA" id="ARBA00022845"/>
    </source>
</evidence>
<evidence type="ECO:0000313" key="24">
    <source>
        <dbReference type="EMBL" id="KAK1338652.1"/>
    </source>
</evidence>
<evidence type="ECO:0000256" key="18">
    <source>
        <dbReference type="ARBA" id="ARBA00031890"/>
    </source>
</evidence>
<dbReference type="EC" id="1.2.1.12" evidence="6"/>
<evidence type="ECO:0000256" key="15">
    <source>
        <dbReference type="ARBA" id="ARBA00023152"/>
    </source>
</evidence>
<evidence type="ECO:0000256" key="21">
    <source>
        <dbReference type="ARBA" id="ARBA00048005"/>
    </source>
</evidence>
<feature type="compositionally biased region" description="Low complexity" evidence="22">
    <location>
        <begin position="194"/>
        <end position="209"/>
    </location>
</feature>
<feature type="domain" description="Glyceraldehyde 3-phosphate dehydrogenase NAD(P) binding" evidence="23">
    <location>
        <begin position="145"/>
        <end position="220"/>
    </location>
</feature>
<comment type="catalytic activity">
    <reaction evidence="21">
        <text>S-nitroso-L-cysteinyl-[GAPDH] + L-cysteinyl-[protein] = L-cysteinyl-[GAPDH] + S-nitroso-L-cysteinyl-[protein]</text>
        <dbReference type="Rhea" id="RHEA:66684"/>
        <dbReference type="Rhea" id="RHEA-COMP:10131"/>
        <dbReference type="Rhea" id="RHEA-COMP:17089"/>
        <dbReference type="Rhea" id="RHEA-COMP:17090"/>
        <dbReference type="Rhea" id="RHEA-COMP:17091"/>
        <dbReference type="ChEBI" id="CHEBI:29950"/>
        <dbReference type="ChEBI" id="CHEBI:149494"/>
    </reaction>
    <physiologicalReaction direction="left-to-right" evidence="21">
        <dbReference type="Rhea" id="RHEA:66685"/>
    </physiologicalReaction>
</comment>
<keyword evidence="10" id="KW-0053">Apoptosis</keyword>
<evidence type="ECO:0000256" key="11">
    <source>
        <dbReference type="ARBA" id="ARBA00022799"/>
    </source>
</evidence>
<organism evidence="24 25">
    <name type="scientific">Cnephaeus nilssonii</name>
    <name type="common">Northern bat</name>
    <name type="synonym">Eptesicus nilssonii</name>
    <dbReference type="NCBI Taxonomy" id="3371016"/>
    <lineage>
        <taxon>Eukaryota</taxon>
        <taxon>Metazoa</taxon>
        <taxon>Chordata</taxon>
        <taxon>Craniata</taxon>
        <taxon>Vertebrata</taxon>
        <taxon>Euteleostomi</taxon>
        <taxon>Mammalia</taxon>
        <taxon>Eutheria</taxon>
        <taxon>Laurasiatheria</taxon>
        <taxon>Chiroptera</taxon>
        <taxon>Yangochiroptera</taxon>
        <taxon>Vespertilionidae</taxon>
        <taxon>Cnephaeus</taxon>
    </lineage>
</organism>
<evidence type="ECO:0000256" key="13">
    <source>
        <dbReference type="ARBA" id="ARBA00023002"/>
    </source>
</evidence>
<evidence type="ECO:0000256" key="3">
    <source>
        <dbReference type="ARBA" id="ARBA00004514"/>
    </source>
</evidence>
<dbReference type="GO" id="GO:0005856">
    <property type="term" value="C:cytoskeleton"/>
    <property type="evidence" value="ECO:0007669"/>
    <property type="project" value="UniProtKB-SubCell"/>
</dbReference>
<dbReference type="PANTHER" id="PTHR10836">
    <property type="entry name" value="GLYCERALDEHYDE 3-PHOSPHATE DEHYDROGENASE"/>
    <property type="match status" value="1"/>
</dbReference>
<comment type="catalytic activity">
    <reaction evidence="20">
        <text>D-glyceraldehyde 3-phosphate + phosphate + NAD(+) = (2R)-3-phospho-glyceroyl phosphate + NADH + H(+)</text>
        <dbReference type="Rhea" id="RHEA:10300"/>
        <dbReference type="ChEBI" id="CHEBI:15378"/>
        <dbReference type="ChEBI" id="CHEBI:43474"/>
        <dbReference type="ChEBI" id="CHEBI:57540"/>
        <dbReference type="ChEBI" id="CHEBI:57604"/>
        <dbReference type="ChEBI" id="CHEBI:57945"/>
        <dbReference type="ChEBI" id="CHEBI:59776"/>
        <dbReference type="EC" id="1.2.1.12"/>
    </reaction>
</comment>
<proteinExistence type="inferred from homology"/>
<keyword evidence="16" id="KW-0206">Cytoskeleton</keyword>
<keyword evidence="15" id="KW-0324">Glycolysis</keyword>
<evidence type="ECO:0000256" key="9">
    <source>
        <dbReference type="ARBA" id="ARBA00022679"/>
    </source>
</evidence>
<comment type="similarity">
    <text evidence="5">Belongs to the glyceraldehyde-3-phosphate dehydrogenase family.</text>
</comment>
<evidence type="ECO:0000256" key="17">
    <source>
        <dbReference type="ARBA" id="ARBA00023242"/>
    </source>
</evidence>
<feature type="region of interest" description="Disordered" evidence="22">
    <location>
        <begin position="376"/>
        <end position="400"/>
    </location>
</feature>
<evidence type="ECO:0000256" key="10">
    <source>
        <dbReference type="ARBA" id="ARBA00022703"/>
    </source>
</evidence>
<reference evidence="24" key="1">
    <citation type="submission" date="2023-06" db="EMBL/GenBank/DDBJ databases">
        <title>Reference genome for the Northern bat (Eptesicus nilssonii), a most northern bat species.</title>
        <authorList>
            <person name="Laine V.N."/>
            <person name="Pulliainen A.T."/>
            <person name="Lilley T.M."/>
        </authorList>
    </citation>
    <scope>NUCLEOTIDE SEQUENCE</scope>
    <source>
        <strain evidence="24">BLF_Eptnil</strain>
        <tissue evidence="24">Kidney</tissue>
    </source>
</reference>
<dbReference type="InterPro" id="IPR020831">
    <property type="entry name" value="GlycerAld/Erythrose_P_DH"/>
</dbReference>
<evidence type="ECO:0000256" key="1">
    <source>
        <dbReference type="ARBA" id="ARBA00004123"/>
    </source>
</evidence>
<keyword evidence="13" id="KW-0560">Oxidoreductase</keyword>
<keyword evidence="8" id="KW-0963">Cytoplasm</keyword>
<dbReference type="GO" id="GO:0016740">
    <property type="term" value="F:transferase activity"/>
    <property type="evidence" value="ECO:0007669"/>
    <property type="project" value="UniProtKB-KW"/>
</dbReference>
<dbReference type="AlphaFoldDB" id="A0AA40HXE6"/>
<name>A0AA40HXE6_CNENI</name>
<dbReference type="PANTHER" id="PTHR10836:SF111">
    <property type="entry name" value="GLYCERALDEHYDE-3-PHOSPHATE DEHYDROGENASE"/>
    <property type="match status" value="1"/>
</dbReference>
<evidence type="ECO:0000256" key="8">
    <source>
        <dbReference type="ARBA" id="ARBA00022490"/>
    </source>
</evidence>
<evidence type="ECO:0000259" key="23">
    <source>
        <dbReference type="SMART" id="SM00846"/>
    </source>
</evidence>
<sequence length="400" mass="43648">MEDGPRPAPVPTAASQPTVPFTVHEFVHGPLTEDERPTLCRPLKKADTHRDPPRARAAHLTRMSKQTCCLGLFSPCPLPAEGPALHRASILKNTVAGAHPQGLALNARGPLTVTPPTLSLDNRFCSSVTPKADMAKSSRREESSSRVAFNSGKADIVIINDPFIDLNYMVYKFQYDSTQAKVKGTVKAENGKLSSMESPSPSSRSEIPPTSNGVMLVLSMWWSPPQCLLQHQLLGPPAKAIHDNFGIVEGLMATVHAVTATQKTAVDKVIPELNKKLTDMAFHVPTPNVSVVDLTCRLEKAAKYDDIKKGILGYSEDQVVACDFNSDTPSSTSDVGAGIALNDHFVKLVSWYDYEYGYSKSGVPYAPHGLQGSAVKRQMRGSRKTRWLRPQQRPSSRNKP</sequence>
<dbReference type="InterPro" id="IPR020828">
    <property type="entry name" value="GlycerAld_3-P_DH_NAD(P)-bd"/>
</dbReference>
<evidence type="ECO:0000256" key="16">
    <source>
        <dbReference type="ARBA" id="ARBA00023212"/>
    </source>
</evidence>
<evidence type="ECO:0000256" key="7">
    <source>
        <dbReference type="ARBA" id="ARBA00021022"/>
    </source>
</evidence>
<comment type="subunit">
    <text evidence="19">Homotetramer. Interacts with TPPP; the interaction is direct. Interacts (when S-nitrosylated) with SIAH1; leading to nuclear translocation. Interacts with RILPL1/GOSPEL, leading to prevent the interaction between GAPDH and SIAH1 and prevent nuclear translocation. Interacts with CHP1; the interaction increases the binding of CHP1 with microtubules. Associates with microtubules. Interacts with EIF1AD, USP25, PRKCI and WARS1. Interacts with phosphorylated RPL13A; inhibited by oxidatively-modified low-densitity lipoprotein (LDL(ox)). Component of the GAIT complex. Interacts with FKBP6; leading to inhibit GAPDH catalytic activity. Interacts with TRAF2, promoting TRAF2 ubiquitination. Interacts with TRAF3, promoting TRAF3 ubiquitination.</text>
</comment>
<evidence type="ECO:0000256" key="4">
    <source>
        <dbReference type="ARBA" id="ARBA00004869"/>
    </source>
</evidence>
<evidence type="ECO:0000313" key="25">
    <source>
        <dbReference type="Proteomes" id="UP001177744"/>
    </source>
</evidence>
<evidence type="ECO:0000256" key="6">
    <source>
        <dbReference type="ARBA" id="ARBA00013119"/>
    </source>
</evidence>
<keyword evidence="25" id="KW-1185">Reference proteome</keyword>
<evidence type="ECO:0000256" key="14">
    <source>
        <dbReference type="ARBA" id="ARBA00023027"/>
    </source>
</evidence>
<evidence type="ECO:0000256" key="2">
    <source>
        <dbReference type="ARBA" id="ARBA00004245"/>
    </source>
</evidence>
<gene>
    <name evidence="24" type="ORF">QTO34_019306</name>
</gene>
<comment type="pathway">
    <text evidence="4">Carbohydrate degradation; glycolysis; pyruvate from D-glyceraldehyde 3-phosphate: step 1/5.</text>
</comment>
<evidence type="ECO:0000256" key="5">
    <source>
        <dbReference type="ARBA" id="ARBA00007406"/>
    </source>
</evidence>
<keyword evidence="11" id="KW-0702">S-nitrosylation</keyword>
<dbReference type="GO" id="GO:0006096">
    <property type="term" value="P:glycolytic process"/>
    <property type="evidence" value="ECO:0007669"/>
    <property type="project" value="UniProtKB-KW"/>
</dbReference>